<accession>A0A1G8Y6L8</accession>
<sequence>MTARVGLGAFLDFVCSRSQDSVRMVRRQRLMYLDHNSKAWLFYQPFRAGIRRAVSSPDTGHVISEVVTNANRYQLPHFRELEDGFRRWHQRSRPVGLPVDSYSWQWDELEVRISNQTVFGLRYPDGTAELVLPYFKEPELTSQDTAPVLRILERSRNEVLPGATPMVLDVRRGKPIRLRTNTNRNDLDIGIAGEVSKYLTHWQASEAA</sequence>
<keyword evidence="2" id="KW-1185">Reference proteome</keyword>
<proteinExistence type="predicted"/>
<gene>
    <name evidence="1" type="ORF">SAMN04487820_103283</name>
</gene>
<organism evidence="1 2">
    <name type="scientific">Actinopolyspora mzabensis</name>
    <dbReference type="NCBI Taxonomy" id="995066"/>
    <lineage>
        <taxon>Bacteria</taxon>
        <taxon>Bacillati</taxon>
        <taxon>Actinomycetota</taxon>
        <taxon>Actinomycetes</taxon>
        <taxon>Actinopolysporales</taxon>
        <taxon>Actinopolysporaceae</taxon>
        <taxon>Actinopolyspora</taxon>
    </lineage>
</organism>
<evidence type="ECO:0000313" key="2">
    <source>
        <dbReference type="Proteomes" id="UP000199213"/>
    </source>
</evidence>
<dbReference type="AlphaFoldDB" id="A0A1G8Y6L8"/>
<protein>
    <submittedName>
        <fullName evidence="1">Uncharacterized protein</fullName>
    </submittedName>
</protein>
<dbReference type="EMBL" id="FNFM01000003">
    <property type="protein sequence ID" value="SDJ98452.1"/>
    <property type="molecule type" value="Genomic_DNA"/>
</dbReference>
<name>A0A1G8Y6L8_ACTMZ</name>
<evidence type="ECO:0000313" key="1">
    <source>
        <dbReference type="EMBL" id="SDJ98452.1"/>
    </source>
</evidence>
<reference evidence="2" key="1">
    <citation type="submission" date="2016-10" db="EMBL/GenBank/DDBJ databases">
        <authorList>
            <person name="Varghese N."/>
            <person name="Submissions S."/>
        </authorList>
    </citation>
    <scope>NUCLEOTIDE SEQUENCE [LARGE SCALE GENOMIC DNA]</scope>
    <source>
        <strain evidence="2">DSM 45460</strain>
    </source>
</reference>
<dbReference type="OrthoDB" id="3396976at2"/>
<dbReference type="RefSeq" id="WP_143013015.1">
    <property type="nucleotide sequence ID" value="NZ_FNFM01000003.1"/>
</dbReference>
<dbReference type="Proteomes" id="UP000199213">
    <property type="component" value="Unassembled WGS sequence"/>
</dbReference>